<evidence type="ECO:0000256" key="6">
    <source>
        <dbReference type="SAM" id="SignalP"/>
    </source>
</evidence>
<dbReference type="PANTHER" id="PTHR12231:SF253">
    <property type="entry name" value="DPR-INTERACTING PROTEIN ETA, ISOFORM B-RELATED"/>
    <property type="match status" value="1"/>
</dbReference>
<feature type="domain" description="Ig-like" evidence="7">
    <location>
        <begin position="305"/>
        <end position="387"/>
    </location>
</feature>
<reference evidence="8" key="1">
    <citation type="submission" date="2021-05" db="EMBL/GenBank/DDBJ databases">
        <authorList>
            <person name="Alioto T."/>
            <person name="Alioto T."/>
            <person name="Gomez Garrido J."/>
        </authorList>
    </citation>
    <scope>NUCLEOTIDE SEQUENCE</scope>
</reference>
<keyword evidence="1 6" id="KW-0732">Signal</keyword>
<accession>A0A8D8M7B0</accession>
<evidence type="ECO:0000256" key="2">
    <source>
        <dbReference type="ARBA" id="ARBA00022737"/>
    </source>
</evidence>
<dbReference type="SUPFAM" id="SSF48726">
    <property type="entry name" value="Immunoglobulin"/>
    <property type="match status" value="4"/>
</dbReference>
<feature type="domain" description="Ig-like" evidence="7">
    <location>
        <begin position="117"/>
        <end position="197"/>
    </location>
</feature>
<dbReference type="Pfam" id="PF13895">
    <property type="entry name" value="Ig_2"/>
    <property type="match status" value="1"/>
</dbReference>
<evidence type="ECO:0000259" key="7">
    <source>
        <dbReference type="PROSITE" id="PS50835"/>
    </source>
</evidence>
<feature type="region of interest" description="Disordered" evidence="5">
    <location>
        <begin position="418"/>
        <end position="442"/>
    </location>
</feature>
<dbReference type="InterPro" id="IPR003599">
    <property type="entry name" value="Ig_sub"/>
</dbReference>
<name>A0A8D8M7B0_9HEMI</name>
<dbReference type="AlphaFoldDB" id="A0A8D8M7B0"/>
<dbReference type="Pfam" id="PF13927">
    <property type="entry name" value="Ig_3"/>
    <property type="match status" value="3"/>
</dbReference>
<evidence type="ECO:0000256" key="5">
    <source>
        <dbReference type="SAM" id="MobiDB-lite"/>
    </source>
</evidence>
<dbReference type="SMART" id="SM00409">
    <property type="entry name" value="IG"/>
    <property type="match status" value="4"/>
</dbReference>
<keyword evidence="2" id="KW-0677">Repeat</keyword>
<sequence length="442" mass="49635">MHYLSTVSVLLAIVHLMSCDIGIKFTRQPEPISAPIKDIVEFECGLNIPSDHVVWYHNGKQSGQNMSNTNKESKVSHSLTIAFNDISLAGEYQCVAWYGASAIISTSARLSLADMKPFSRIPDESYEVVPGNDIILACPSPDSTPAAYIQYLKDSTLLNNANLLQTTNSLLIKNTNETSSGVYTCMATNSITEQEYKSPFRFNVHVSNNLGRRSPYFLQDPQKKYAIEIGNNISIECNAVGNPKPKIYWSKLNENRLNNRSIDDGTLLTIINVEPQDSGVYTCKADNGISPTLSYNIEIEVQEAPKLVQEPEKLFSVTENEHIEFECSFRGNPTPRIDWYLNSKLLTPENNVLLNEGKLRINYVEKKHAGIYQCFGTNVIGSTFGITMLQVVPTQKQIFPGSDDNIFDDFKLINESMHHSQHHNHHENKKHKNKHHSGKNKG</sequence>
<proteinExistence type="predicted"/>
<evidence type="ECO:0000256" key="3">
    <source>
        <dbReference type="ARBA" id="ARBA00023157"/>
    </source>
</evidence>
<dbReference type="InterPro" id="IPR003598">
    <property type="entry name" value="Ig_sub2"/>
</dbReference>
<dbReference type="Gene3D" id="2.60.40.10">
    <property type="entry name" value="Immunoglobulins"/>
    <property type="match status" value="4"/>
</dbReference>
<evidence type="ECO:0000256" key="1">
    <source>
        <dbReference type="ARBA" id="ARBA00022729"/>
    </source>
</evidence>
<dbReference type="InterPro" id="IPR036179">
    <property type="entry name" value="Ig-like_dom_sf"/>
</dbReference>
<protein>
    <submittedName>
        <fullName evidence="8">Interference hedgehog</fullName>
    </submittedName>
</protein>
<organism evidence="8">
    <name type="scientific">Cacopsylla melanoneura</name>
    <dbReference type="NCBI Taxonomy" id="428564"/>
    <lineage>
        <taxon>Eukaryota</taxon>
        <taxon>Metazoa</taxon>
        <taxon>Ecdysozoa</taxon>
        <taxon>Arthropoda</taxon>
        <taxon>Hexapoda</taxon>
        <taxon>Insecta</taxon>
        <taxon>Pterygota</taxon>
        <taxon>Neoptera</taxon>
        <taxon>Paraneoptera</taxon>
        <taxon>Hemiptera</taxon>
        <taxon>Sternorrhyncha</taxon>
        <taxon>Psylloidea</taxon>
        <taxon>Psyllidae</taxon>
        <taxon>Psyllinae</taxon>
        <taxon>Cacopsylla</taxon>
    </lineage>
</organism>
<dbReference type="InterPro" id="IPR007110">
    <property type="entry name" value="Ig-like_dom"/>
</dbReference>
<keyword evidence="4" id="KW-0393">Immunoglobulin domain</keyword>
<dbReference type="PANTHER" id="PTHR12231">
    <property type="entry name" value="CTX-RELATED TYPE I TRANSMEMBRANE PROTEIN"/>
    <property type="match status" value="1"/>
</dbReference>
<dbReference type="InterPro" id="IPR051170">
    <property type="entry name" value="Neural/epithelial_adhesion"/>
</dbReference>
<dbReference type="InterPro" id="IPR013783">
    <property type="entry name" value="Ig-like_fold"/>
</dbReference>
<feature type="chain" id="PRO_5034446439" evidence="6">
    <location>
        <begin position="20"/>
        <end position="442"/>
    </location>
</feature>
<evidence type="ECO:0000313" key="8">
    <source>
        <dbReference type="EMBL" id="CAG6623400.1"/>
    </source>
</evidence>
<dbReference type="CDD" id="cd00096">
    <property type="entry name" value="Ig"/>
    <property type="match status" value="1"/>
</dbReference>
<dbReference type="FunFam" id="2.60.40.10:FF:000032">
    <property type="entry name" value="palladin isoform X1"/>
    <property type="match status" value="1"/>
</dbReference>
<dbReference type="EMBL" id="HBUF01054852">
    <property type="protein sequence ID" value="CAG6623400.1"/>
    <property type="molecule type" value="Transcribed_RNA"/>
</dbReference>
<dbReference type="PROSITE" id="PS50835">
    <property type="entry name" value="IG_LIKE"/>
    <property type="match status" value="4"/>
</dbReference>
<feature type="compositionally biased region" description="Basic residues" evidence="5">
    <location>
        <begin position="419"/>
        <end position="442"/>
    </location>
</feature>
<keyword evidence="3" id="KW-1015">Disulfide bond</keyword>
<feature type="domain" description="Ig-like" evidence="7">
    <location>
        <begin position="215"/>
        <end position="294"/>
    </location>
</feature>
<feature type="signal peptide" evidence="6">
    <location>
        <begin position="1"/>
        <end position="19"/>
    </location>
</feature>
<feature type="domain" description="Ig-like" evidence="7">
    <location>
        <begin position="40"/>
        <end position="111"/>
    </location>
</feature>
<evidence type="ECO:0000256" key="4">
    <source>
        <dbReference type="ARBA" id="ARBA00023319"/>
    </source>
</evidence>
<dbReference type="SMART" id="SM00408">
    <property type="entry name" value="IGc2"/>
    <property type="match status" value="4"/>
</dbReference>